<keyword evidence="3" id="KW-1185">Reference proteome</keyword>
<dbReference type="EMBL" id="JAIPUX010000439">
    <property type="protein sequence ID" value="KAH0630283.1"/>
    <property type="molecule type" value="Genomic_DNA"/>
</dbReference>
<gene>
    <name evidence="2" type="ORF">JD844_013147</name>
</gene>
<name>A0ABQ7TKW6_PHRPL</name>
<feature type="domain" description="Tyrosine-protein phosphatase" evidence="1">
    <location>
        <begin position="1"/>
        <end position="68"/>
    </location>
</feature>
<dbReference type="InterPro" id="IPR029021">
    <property type="entry name" value="Prot-tyrosine_phosphatase-like"/>
</dbReference>
<accession>A0ABQ7TKW6</accession>
<dbReference type="Proteomes" id="UP000826234">
    <property type="component" value="Unassembled WGS sequence"/>
</dbReference>
<evidence type="ECO:0000313" key="2">
    <source>
        <dbReference type="EMBL" id="KAH0630283.1"/>
    </source>
</evidence>
<protein>
    <recommendedName>
        <fullName evidence="1">Tyrosine-protein phosphatase domain-containing protein</fullName>
    </recommendedName>
</protein>
<dbReference type="Pfam" id="PF00102">
    <property type="entry name" value="Y_phosphatase"/>
    <property type="match status" value="1"/>
</dbReference>
<reference evidence="2 3" key="1">
    <citation type="journal article" date="2022" name="Gigascience">
        <title>A chromosome-level genome assembly and annotation of the desert horned lizard, Phrynosoma platyrhinos, provides insight into chromosomal rearrangements among reptiles.</title>
        <authorList>
            <person name="Koochekian N."/>
            <person name="Ascanio A."/>
            <person name="Farleigh K."/>
            <person name="Card D.C."/>
            <person name="Schield D.R."/>
            <person name="Castoe T.A."/>
            <person name="Jezkova T."/>
        </authorList>
    </citation>
    <scope>NUCLEOTIDE SEQUENCE [LARGE SCALE GENOMIC DNA]</scope>
    <source>
        <strain evidence="2">NK-2021</strain>
    </source>
</reference>
<dbReference type="Gene3D" id="3.90.190.10">
    <property type="entry name" value="Protein tyrosine phosphatase superfamily"/>
    <property type="match status" value="1"/>
</dbReference>
<evidence type="ECO:0000259" key="1">
    <source>
        <dbReference type="Pfam" id="PF00102"/>
    </source>
</evidence>
<evidence type="ECO:0000313" key="3">
    <source>
        <dbReference type="Proteomes" id="UP000826234"/>
    </source>
</evidence>
<proteinExistence type="predicted"/>
<comment type="caution">
    <text evidence="2">The sequence shown here is derived from an EMBL/GenBank/DDBJ whole genome shotgun (WGS) entry which is preliminary data.</text>
</comment>
<organism evidence="2 3">
    <name type="scientific">Phrynosoma platyrhinos</name>
    <name type="common">Desert horned lizard</name>
    <dbReference type="NCBI Taxonomy" id="52577"/>
    <lineage>
        <taxon>Eukaryota</taxon>
        <taxon>Metazoa</taxon>
        <taxon>Chordata</taxon>
        <taxon>Craniata</taxon>
        <taxon>Vertebrata</taxon>
        <taxon>Euteleostomi</taxon>
        <taxon>Lepidosauria</taxon>
        <taxon>Squamata</taxon>
        <taxon>Bifurcata</taxon>
        <taxon>Unidentata</taxon>
        <taxon>Episquamata</taxon>
        <taxon>Toxicofera</taxon>
        <taxon>Iguania</taxon>
        <taxon>Phrynosomatidae</taxon>
        <taxon>Phrynosomatinae</taxon>
        <taxon>Phrynosoma</taxon>
    </lineage>
</organism>
<sequence length="141" mass="16237">MIWDHNAQIIVMLPDNQSLAEDEFVYWPSREESMNCEAFTVTLISKDRLCLSNEEQIIIHDFILEATQVYKTFSRGEPGICDIQSAAVNEHLRRIGFRGIGFTSPFGQDELVISYTPPPEVFSCQISVFLKISFCSFHRRQ</sequence>
<dbReference type="SUPFAM" id="SSF52799">
    <property type="entry name" value="(Phosphotyrosine protein) phosphatases II"/>
    <property type="match status" value="1"/>
</dbReference>
<dbReference type="InterPro" id="IPR000242">
    <property type="entry name" value="PTP_cat"/>
</dbReference>